<feature type="region of interest" description="Disordered" evidence="1">
    <location>
        <begin position="45"/>
        <end position="94"/>
    </location>
</feature>
<dbReference type="PANTHER" id="PTHR40657:SF1">
    <property type="entry name" value="RIKEN CDNA 2310039H08 GENE"/>
    <property type="match status" value="1"/>
</dbReference>
<evidence type="ECO:0000313" key="3">
    <source>
        <dbReference type="EMBL" id="ELW66031.1"/>
    </source>
</evidence>
<evidence type="ECO:0000259" key="2">
    <source>
        <dbReference type="Pfam" id="PF17733"/>
    </source>
</evidence>
<gene>
    <name evidence="3" type="ORF">TREES_T100014873</name>
</gene>
<dbReference type="InParanoid" id="L9KTB7"/>
<dbReference type="Pfam" id="PF17733">
    <property type="entry name" value="KPWE_dom"/>
    <property type="match status" value="1"/>
</dbReference>
<dbReference type="InterPro" id="IPR039995">
    <property type="entry name" value="PEX39"/>
</dbReference>
<keyword evidence="4" id="KW-1185">Reference proteome</keyword>
<evidence type="ECO:0000313" key="4">
    <source>
        <dbReference type="Proteomes" id="UP000011518"/>
    </source>
</evidence>
<feature type="non-terminal residue" evidence="3">
    <location>
        <position position="1"/>
    </location>
</feature>
<accession>L9KTB7</accession>
<proteinExistence type="predicted"/>
<evidence type="ECO:0000256" key="1">
    <source>
        <dbReference type="SAM" id="MobiDB-lite"/>
    </source>
</evidence>
<protein>
    <recommendedName>
        <fullName evidence="2">Peroxisomal membrane protein PEX14-like KPWE domain-containing protein</fullName>
    </recommendedName>
</protein>
<reference evidence="4" key="2">
    <citation type="journal article" date="2013" name="Nat. Commun.">
        <title>Genome of the Chinese tree shrew.</title>
        <authorList>
            <person name="Fan Y."/>
            <person name="Huang Z.Y."/>
            <person name="Cao C.C."/>
            <person name="Chen C.S."/>
            <person name="Chen Y.X."/>
            <person name="Fan D.D."/>
            <person name="He J."/>
            <person name="Hou H.L."/>
            <person name="Hu L."/>
            <person name="Hu X.T."/>
            <person name="Jiang X.T."/>
            <person name="Lai R."/>
            <person name="Lang Y.S."/>
            <person name="Liang B."/>
            <person name="Liao S.G."/>
            <person name="Mu D."/>
            <person name="Ma Y.Y."/>
            <person name="Niu Y.Y."/>
            <person name="Sun X.Q."/>
            <person name="Xia J.Q."/>
            <person name="Xiao J."/>
            <person name="Xiong Z.Q."/>
            <person name="Xu L."/>
            <person name="Yang L."/>
            <person name="Zhang Y."/>
            <person name="Zhao W."/>
            <person name="Zhao X.D."/>
            <person name="Zheng Y.T."/>
            <person name="Zhou J.M."/>
            <person name="Zhu Y.B."/>
            <person name="Zhang G.J."/>
            <person name="Wang J."/>
            <person name="Yao Y.G."/>
        </authorList>
    </citation>
    <scope>NUCLEOTIDE SEQUENCE [LARGE SCALE GENOMIC DNA]</scope>
</reference>
<name>L9KTB7_TUPCH</name>
<reference evidence="4" key="1">
    <citation type="submission" date="2012-07" db="EMBL/GenBank/DDBJ databases">
        <title>Genome of the Chinese tree shrew, a rising model animal genetically related to primates.</title>
        <authorList>
            <person name="Zhang G."/>
            <person name="Fan Y."/>
            <person name="Yao Y."/>
            <person name="Huang Z."/>
        </authorList>
    </citation>
    <scope>NUCLEOTIDE SEQUENCE [LARGE SCALE GENOMIC DNA]</scope>
</reference>
<dbReference type="EMBL" id="KB320663">
    <property type="protein sequence ID" value="ELW66031.1"/>
    <property type="molecule type" value="Genomic_DNA"/>
</dbReference>
<dbReference type="STRING" id="246437.L9KTB7"/>
<dbReference type="eggNOG" id="ENOG502SFN3">
    <property type="taxonomic scope" value="Eukaryota"/>
</dbReference>
<feature type="region of interest" description="Disordered" evidence="1">
    <location>
        <begin position="1"/>
        <end position="20"/>
    </location>
</feature>
<dbReference type="InterPro" id="IPR040554">
    <property type="entry name" value="KPWE_PEX14_dom"/>
</dbReference>
<dbReference type="PANTHER" id="PTHR40657">
    <property type="entry name" value="HYPOTHETICAL PROTEIN LOC681367"/>
    <property type="match status" value="1"/>
</dbReference>
<sequence>WRGPTSRAAPAPPAAPPAAAEGLPAASVTLAQLLELVQQGRELPGLERRHITATHGEPTASLLPRRPKPWEATGTAEYPRAAVEPVPEASPTLG</sequence>
<dbReference type="Proteomes" id="UP000011518">
    <property type="component" value="Unassembled WGS sequence"/>
</dbReference>
<dbReference type="AlphaFoldDB" id="L9KTB7"/>
<dbReference type="FunCoup" id="L9KTB7">
    <property type="interactions" value="7"/>
</dbReference>
<organism evidence="3 4">
    <name type="scientific">Tupaia chinensis</name>
    <name type="common">Chinese tree shrew</name>
    <name type="synonym">Tupaia belangeri chinensis</name>
    <dbReference type="NCBI Taxonomy" id="246437"/>
    <lineage>
        <taxon>Eukaryota</taxon>
        <taxon>Metazoa</taxon>
        <taxon>Chordata</taxon>
        <taxon>Craniata</taxon>
        <taxon>Vertebrata</taxon>
        <taxon>Euteleostomi</taxon>
        <taxon>Mammalia</taxon>
        <taxon>Eutheria</taxon>
        <taxon>Euarchontoglires</taxon>
        <taxon>Scandentia</taxon>
        <taxon>Tupaiidae</taxon>
        <taxon>Tupaia</taxon>
    </lineage>
</organism>
<feature type="domain" description="Peroxisomal membrane protein PEX14-like KPWE" evidence="2">
    <location>
        <begin position="28"/>
        <end position="71"/>
    </location>
</feature>